<evidence type="ECO:0000313" key="3">
    <source>
        <dbReference type="WBParaSite" id="nRc.2.0.1.t47092-RA"/>
    </source>
</evidence>
<proteinExistence type="predicted"/>
<accession>A0A915L8E9</accession>
<reference evidence="3" key="1">
    <citation type="submission" date="2022-11" db="UniProtKB">
        <authorList>
            <consortium name="WormBaseParasite"/>
        </authorList>
    </citation>
    <scope>IDENTIFICATION</scope>
</reference>
<dbReference type="AlphaFoldDB" id="A0A915L8E9"/>
<keyword evidence="2" id="KW-1185">Reference proteome</keyword>
<organism evidence="2 3">
    <name type="scientific">Romanomermis culicivorax</name>
    <name type="common">Nematode worm</name>
    <dbReference type="NCBI Taxonomy" id="13658"/>
    <lineage>
        <taxon>Eukaryota</taxon>
        <taxon>Metazoa</taxon>
        <taxon>Ecdysozoa</taxon>
        <taxon>Nematoda</taxon>
        <taxon>Enoplea</taxon>
        <taxon>Dorylaimia</taxon>
        <taxon>Mermithida</taxon>
        <taxon>Mermithoidea</taxon>
        <taxon>Mermithidae</taxon>
        <taxon>Romanomermis</taxon>
    </lineage>
</organism>
<name>A0A915L8E9_ROMCU</name>
<dbReference type="Proteomes" id="UP000887565">
    <property type="component" value="Unplaced"/>
</dbReference>
<dbReference type="WBParaSite" id="nRc.2.0.1.t47092-RA">
    <property type="protein sequence ID" value="nRc.2.0.1.t47092-RA"/>
    <property type="gene ID" value="nRc.2.0.1.g47092"/>
</dbReference>
<evidence type="ECO:0000313" key="2">
    <source>
        <dbReference type="Proteomes" id="UP000887565"/>
    </source>
</evidence>
<evidence type="ECO:0000256" key="1">
    <source>
        <dbReference type="SAM" id="MobiDB-lite"/>
    </source>
</evidence>
<feature type="region of interest" description="Disordered" evidence="1">
    <location>
        <begin position="1"/>
        <end position="29"/>
    </location>
</feature>
<protein>
    <submittedName>
        <fullName evidence="3">ZP domain-containing protein</fullName>
    </submittedName>
</protein>
<sequence length="261" mass="30435">MLGSINETTSKGPAPKWGHRDGGAENSPSVRHSLLHHSVRKTDFITSMDHESEFINEMQYQPEIDNDTTQIKFNTTINSKVQARKEKMMKFERPVQILQVSSMFFKFLMVDLNQPNSKIWSEFRLYPDRTHDADKILYNDIKTWAFPTSNRVHIYCNLHMCLQKCPEIICNNGSKIKRLSKKRTKRQISMEKSTSNDTFRLESGYEVSKFLNVENERRQSELLIAVENDRNNGNNPKICLSEKNFFLLSFSSLLANLFNEK</sequence>
<feature type="compositionally biased region" description="Polar residues" evidence="1">
    <location>
        <begin position="1"/>
        <end position="11"/>
    </location>
</feature>